<dbReference type="AlphaFoldDB" id="A0AAV1DAR9"/>
<dbReference type="InterPro" id="IPR016024">
    <property type="entry name" value="ARM-type_fold"/>
</dbReference>
<dbReference type="SUPFAM" id="SSF48371">
    <property type="entry name" value="ARM repeat"/>
    <property type="match status" value="1"/>
</dbReference>
<accession>A0AAV1DAR9</accession>
<keyword evidence="2" id="KW-0813">Transport</keyword>
<evidence type="ECO:0000256" key="3">
    <source>
        <dbReference type="ARBA" id="ARBA00022737"/>
    </source>
</evidence>
<dbReference type="Proteomes" id="UP001161247">
    <property type="component" value="Chromosome 4"/>
</dbReference>
<keyword evidence="4" id="KW-0653">Protein transport</keyword>
<evidence type="ECO:0000313" key="6">
    <source>
        <dbReference type="EMBL" id="CAI9103937.1"/>
    </source>
</evidence>
<dbReference type="EMBL" id="OX459121">
    <property type="protein sequence ID" value="CAI9103937.1"/>
    <property type="molecule type" value="Genomic_DNA"/>
</dbReference>
<gene>
    <name evidence="6" type="ORF">OLC1_LOCUS12975</name>
</gene>
<evidence type="ECO:0000256" key="5">
    <source>
        <dbReference type="PROSITE-ProRule" id="PRU00259"/>
    </source>
</evidence>
<dbReference type="GO" id="GO:0015031">
    <property type="term" value="P:protein transport"/>
    <property type="evidence" value="ECO:0007669"/>
    <property type="project" value="UniProtKB-KW"/>
</dbReference>
<dbReference type="InterPro" id="IPR011989">
    <property type="entry name" value="ARM-like"/>
</dbReference>
<dbReference type="Gene3D" id="1.25.10.10">
    <property type="entry name" value="Leucine-rich Repeat Variant"/>
    <property type="match status" value="1"/>
</dbReference>
<comment type="similarity">
    <text evidence="1">Belongs to the importin alpha family.</text>
</comment>
<feature type="repeat" description="ARM" evidence="5">
    <location>
        <begin position="279"/>
        <end position="321"/>
    </location>
</feature>
<proteinExistence type="inferred from homology"/>
<dbReference type="PROSITE" id="PS50176">
    <property type="entry name" value="ARM_REPEAT"/>
    <property type="match status" value="1"/>
</dbReference>
<keyword evidence="7" id="KW-1185">Reference proteome</keyword>
<evidence type="ECO:0000256" key="2">
    <source>
        <dbReference type="ARBA" id="ARBA00022448"/>
    </source>
</evidence>
<dbReference type="SMART" id="SM00185">
    <property type="entry name" value="ARM"/>
    <property type="match status" value="5"/>
</dbReference>
<evidence type="ECO:0000256" key="1">
    <source>
        <dbReference type="ARBA" id="ARBA00010394"/>
    </source>
</evidence>
<dbReference type="Pfam" id="PF13513">
    <property type="entry name" value="HEAT_EZ"/>
    <property type="match status" value="1"/>
</dbReference>
<evidence type="ECO:0000256" key="4">
    <source>
        <dbReference type="ARBA" id="ARBA00022927"/>
    </source>
</evidence>
<dbReference type="Pfam" id="PF00514">
    <property type="entry name" value="Arm"/>
    <property type="match status" value="3"/>
</dbReference>
<keyword evidence="3" id="KW-0677">Repeat</keyword>
<organism evidence="6 7">
    <name type="scientific">Oldenlandia corymbosa var. corymbosa</name>
    <dbReference type="NCBI Taxonomy" id="529605"/>
    <lineage>
        <taxon>Eukaryota</taxon>
        <taxon>Viridiplantae</taxon>
        <taxon>Streptophyta</taxon>
        <taxon>Embryophyta</taxon>
        <taxon>Tracheophyta</taxon>
        <taxon>Spermatophyta</taxon>
        <taxon>Magnoliopsida</taxon>
        <taxon>eudicotyledons</taxon>
        <taxon>Gunneridae</taxon>
        <taxon>Pentapetalae</taxon>
        <taxon>asterids</taxon>
        <taxon>lamiids</taxon>
        <taxon>Gentianales</taxon>
        <taxon>Rubiaceae</taxon>
        <taxon>Rubioideae</taxon>
        <taxon>Spermacoceae</taxon>
        <taxon>Hedyotis-Oldenlandia complex</taxon>
        <taxon>Oldenlandia</taxon>
    </lineage>
</organism>
<sequence>MEDRIMLDVRWNKRSWDNEAVDAEEGPRRKDGLQRGFAANNKIYVSSEIKPLALMQQSCYCFGLFENFRYSFMHCFSSEPPPIVIATGIRLRPKFTDGSPPIDEVIQDGWLPLLAKFLLRDDFPELQFEAAWALATVASGTSDHTREVIDQDVVPIFVKLLSSPIDHVREQVCVFLKAVWALGKIAGDSPTFRDIVLSKDALSPLLAQRNEYATVSMLRNVALTLFNFCRGNPHPPFDQLSSSLFIFDDPDVLTCACWALSHLSDDTNKNCIQAVIRTGVCPRLVELLSHSSTSVVIPALRTFMNIARGDDSQRQIIIDRGVLSCLPNLLMHGDNKTIKKVACWTIYNIAAGRKMQNKAVIDAGLIRPLIHLLQTVESDIKQEAAKTVFNLICGGTRHGNNILGLERFIPPLCDLLESDDPIVVMACLKGLEIMYNPADKENYPRGFNFSVKLIDEAEGLDEIDKLRTHDNDEVRSKALEMWEPLYSEATKVWKFFEEMGDLFY</sequence>
<name>A0AAV1DAR9_OLDCO</name>
<protein>
    <submittedName>
        <fullName evidence="6">OLC1v1002533C1</fullName>
    </submittedName>
</protein>
<dbReference type="InterPro" id="IPR000225">
    <property type="entry name" value="Armadillo"/>
</dbReference>
<reference evidence="6" key="1">
    <citation type="submission" date="2023-03" db="EMBL/GenBank/DDBJ databases">
        <authorList>
            <person name="Julca I."/>
        </authorList>
    </citation>
    <scope>NUCLEOTIDE SEQUENCE</scope>
</reference>
<dbReference type="PANTHER" id="PTHR23316">
    <property type="entry name" value="IMPORTIN ALPHA"/>
    <property type="match status" value="1"/>
</dbReference>
<evidence type="ECO:0000313" key="7">
    <source>
        <dbReference type="Proteomes" id="UP001161247"/>
    </source>
</evidence>